<dbReference type="EMBL" id="JBCGBO010000004">
    <property type="protein sequence ID" value="KAK9210342.1"/>
    <property type="molecule type" value="Genomic_DNA"/>
</dbReference>
<reference evidence="8 9" key="1">
    <citation type="submission" date="2024-05" db="EMBL/GenBank/DDBJ databases">
        <title>Haplotype-resolved chromosome-level genome assembly of Huyou (Citrus changshanensis).</title>
        <authorList>
            <person name="Miao C."/>
            <person name="Chen W."/>
            <person name="Wu Y."/>
            <person name="Wang L."/>
            <person name="Zhao S."/>
            <person name="Grierson D."/>
            <person name="Xu C."/>
            <person name="Chen K."/>
        </authorList>
    </citation>
    <scope>NUCLEOTIDE SEQUENCE [LARGE SCALE GENOMIC DNA]</scope>
    <source>
        <strain evidence="8">01-14</strain>
        <tissue evidence="8">Leaf</tissue>
    </source>
</reference>
<protein>
    <submittedName>
        <fullName evidence="8">Uncharacterized protein</fullName>
    </submittedName>
</protein>
<proteinExistence type="inferred from homology"/>
<keyword evidence="4" id="KW-0677">Repeat</keyword>
<keyword evidence="5" id="KW-1133">Transmembrane helix</keyword>
<dbReference type="Gene3D" id="1.20.1560.10">
    <property type="entry name" value="ABC transporter type 1, transmembrane domain"/>
    <property type="match status" value="1"/>
</dbReference>
<dbReference type="GO" id="GO:0005524">
    <property type="term" value="F:ATP binding"/>
    <property type="evidence" value="ECO:0007669"/>
    <property type="project" value="InterPro"/>
</dbReference>
<evidence type="ECO:0000256" key="6">
    <source>
        <dbReference type="ARBA" id="ARBA00023136"/>
    </source>
</evidence>
<dbReference type="Proteomes" id="UP001428341">
    <property type="component" value="Unassembled WGS sequence"/>
</dbReference>
<keyword evidence="7" id="KW-0325">Glycoprotein</keyword>
<evidence type="ECO:0000313" key="9">
    <source>
        <dbReference type="Proteomes" id="UP001428341"/>
    </source>
</evidence>
<organism evidence="8 9">
    <name type="scientific">Citrus x changshan-huyou</name>
    <dbReference type="NCBI Taxonomy" id="2935761"/>
    <lineage>
        <taxon>Eukaryota</taxon>
        <taxon>Viridiplantae</taxon>
        <taxon>Streptophyta</taxon>
        <taxon>Embryophyta</taxon>
        <taxon>Tracheophyta</taxon>
        <taxon>Spermatophyta</taxon>
        <taxon>Magnoliopsida</taxon>
        <taxon>eudicotyledons</taxon>
        <taxon>Gunneridae</taxon>
        <taxon>Pentapetalae</taxon>
        <taxon>rosids</taxon>
        <taxon>malvids</taxon>
        <taxon>Sapindales</taxon>
        <taxon>Rutaceae</taxon>
        <taxon>Aurantioideae</taxon>
        <taxon>Citrus</taxon>
    </lineage>
</organism>
<accession>A0AAP0QS18</accession>
<dbReference type="AlphaFoldDB" id="A0AAP0QS18"/>
<keyword evidence="9" id="KW-1185">Reference proteome</keyword>
<comment type="caution">
    <text evidence="8">The sequence shown here is derived from an EMBL/GenBank/DDBJ whole genome shotgun (WGS) entry which is preliminary data.</text>
</comment>
<evidence type="ECO:0000256" key="7">
    <source>
        <dbReference type="ARBA" id="ARBA00023180"/>
    </source>
</evidence>
<keyword evidence="3" id="KW-0812">Transmembrane</keyword>
<evidence type="ECO:0000256" key="2">
    <source>
        <dbReference type="ARBA" id="ARBA00022448"/>
    </source>
</evidence>
<name>A0AAP0QS18_9ROSI</name>
<dbReference type="InterPro" id="IPR036640">
    <property type="entry name" value="ABC1_TM_sf"/>
</dbReference>
<dbReference type="SUPFAM" id="SSF90123">
    <property type="entry name" value="ABC transporter transmembrane region"/>
    <property type="match status" value="1"/>
</dbReference>
<sequence length="141" mass="15760">MGGRLTTRVRKTLFGKILTFEVEWFDQEDSGGAICARLATHATRVKTLPLIIRVFYTKAIMMKMSEKVVKAQSKSSGLASEAAVPDGSQCSPNLLGWWETIIPKTDNILKPLPNIQNPGIDWDDHSADRKQDIRLQSEPVH</sequence>
<keyword evidence="6" id="KW-0472">Membrane</keyword>
<evidence type="ECO:0000256" key="4">
    <source>
        <dbReference type="ARBA" id="ARBA00022737"/>
    </source>
</evidence>
<comment type="similarity">
    <text evidence="1">Belongs to the ABC transporter superfamily. ABCB family. Multidrug resistance exporter (TC 3.A.1.201) subfamily.</text>
</comment>
<evidence type="ECO:0000256" key="5">
    <source>
        <dbReference type="ARBA" id="ARBA00022989"/>
    </source>
</evidence>
<dbReference type="PANTHER" id="PTHR45136">
    <property type="entry name" value="ABC TRANSPORTER DOMAIN-CONTAINING PROTEIN"/>
    <property type="match status" value="1"/>
</dbReference>
<dbReference type="GO" id="GO:0016020">
    <property type="term" value="C:membrane"/>
    <property type="evidence" value="ECO:0007669"/>
    <property type="project" value="InterPro"/>
</dbReference>
<evidence type="ECO:0000256" key="1">
    <source>
        <dbReference type="ARBA" id="ARBA00007577"/>
    </source>
</evidence>
<keyword evidence="2" id="KW-0813">Transport</keyword>
<evidence type="ECO:0000313" key="8">
    <source>
        <dbReference type="EMBL" id="KAK9210342.1"/>
    </source>
</evidence>
<evidence type="ECO:0000256" key="3">
    <source>
        <dbReference type="ARBA" id="ARBA00022692"/>
    </source>
</evidence>
<gene>
    <name evidence="8" type="ORF">WN944_002712</name>
</gene>
<dbReference type="PANTHER" id="PTHR45136:SF2">
    <property type="entry name" value="ABC TRANSPORTER DOMAIN-CONTAINING PROTEIN"/>
    <property type="match status" value="1"/>
</dbReference>